<dbReference type="RefSeq" id="WP_375353864.1">
    <property type="nucleotide sequence ID" value="NZ_JBHHMI010000003.1"/>
</dbReference>
<keyword evidence="3" id="KW-1185">Reference proteome</keyword>
<accession>A0ABV5AQ00</accession>
<evidence type="ECO:0000256" key="1">
    <source>
        <dbReference type="SAM" id="Phobius"/>
    </source>
</evidence>
<keyword evidence="1" id="KW-0812">Transmembrane</keyword>
<dbReference type="Proteomes" id="UP001580346">
    <property type="component" value="Unassembled WGS sequence"/>
</dbReference>
<gene>
    <name evidence="2" type="ORF">ACE41H_05615</name>
</gene>
<keyword evidence="1" id="KW-1133">Transmembrane helix</keyword>
<name>A0ABV5AQ00_9BACL</name>
<evidence type="ECO:0000313" key="2">
    <source>
        <dbReference type="EMBL" id="MFB5266263.1"/>
    </source>
</evidence>
<protein>
    <submittedName>
        <fullName evidence="2">Uncharacterized protein</fullName>
    </submittedName>
</protein>
<dbReference type="EMBL" id="JBHHMI010000003">
    <property type="protein sequence ID" value="MFB5266263.1"/>
    <property type="molecule type" value="Genomic_DNA"/>
</dbReference>
<proteinExistence type="predicted"/>
<organism evidence="2 3">
    <name type="scientific">Paenibacillus enshidis</name>
    <dbReference type="NCBI Taxonomy" id="1458439"/>
    <lineage>
        <taxon>Bacteria</taxon>
        <taxon>Bacillati</taxon>
        <taxon>Bacillota</taxon>
        <taxon>Bacilli</taxon>
        <taxon>Bacillales</taxon>
        <taxon>Paenibacillaceae</taxon>
        <taxon>Paenibacillus</taxon>
    </lineage>
</organism>
<feature type="transmembrane region" description="Helical" evidence="1">
    <location>
        <begin position="7"/>
        <end position="24"/>
    </location>
</feature>
<evidence type="ECO:0000313" key="3">
    <source>
        <dbReference type="Proteomes" id="UP001580346"/>
    </source>
</evidence>
<sequence>MKKYIKYVWMTVLVCFLASGYFYTTHINTVILFRTGIDSMGSRYTLPDEDDQSITIQYKTSVLNSGKVPVYIKEVRPVIREEVKANFLSGNQMFEVRKWIKPGQSMDFKGNLVFSAQKVNGKDITEVQSFVDFKTILGPI</sequence>
<reference evidence="2 3" key="1">
    <citation type="submission" date="2024-09" db="EMBL/GenBank/DDBJ databases">
        <title>Paenibacillus zeirhizospherea sp. nov., isolated from surface of the maize (Zea mays) roots in a horticulture field, Hungary.</title>
        <authorList>
            <person name="Marton D."/>
            <person name="Farkas M."/>
            <person name="Bedics A."/>
            <person name="Toth E."/>
            <person name="Tancsics A."/>
            <person name="Boka K."/>
            <person name="Maroti G."/>
            <person name="Kriszt B."/>
            <person name="Cserhati M."/>
        </authorList>
    </citation>
    <scope>NUCLEOTIDE SEQUENCE [LARGE SCALE GENOMIC DNA]</scope>
    <source>
        <strain evidence="2 3">KCTC 33519</strain>
    </source>
</reference>
<comment type="caution">
    <text evidence="2">The sequence shown here is derived from an EMBL/GenBank/DDBJ whole genome shotgun (WGS) entry which is preliminary data.</text>
</comment>
<keyword evidence="1" id="KW-0472">Membrane</keyword>